<evidence type="ECO:0000313" key="2">
    <source>
        <dbReference type="Proteomes" id="UP001499951"/>
    </source>
</evidence>
<dbReference type="RefSeq" id="WP_166933175.1">
    <property type="nucleotide sequence ID" value="NZ_BAAADD010000003.1"/>
</dbReference>
<organism evidence="1 2">
    <name type="scientific">Rhizomicrobium electricum</name>
    <dbReference type="NCBI Taxonomy" id="480070"/>
    <lineage>
        <taxon>Bacteria</taxon>
        <taxon>Pseudomonadati</taxon>
        <taxon>Pseudomonadota</taxon>
        <taxon>Alphaproteobacteria</taxon>
        <taxon>Micropepsales</taxon>
        <taxon>Micropepsaceae</taxon>
        <taxon>Rhizomicrobium</taxon>
    </lineage>
</organism>
<proteinExistence type="predicted"/>
<keyword evidence="2" id="KW-1185">Reference proteome</keyword>
<name>A0ABN1EIN3_9PROT</name>
<dbReference type="EMBL" id="BAAADD010000003">
    <property type="protein sequence ID" value="GAA0566585.1"/>
    <property type="molecule type" value="Genomic_DNA"/>
</dbReference>
<sequence>MLSPEKISLLQSFLGALPKDIAARLATAVELDRLADGSLLPHDLILEGLRPILRSDDSRRRTPTPLRLFCIPFEDLLVNTPRPEKQKGRILRAHVVPVWHWVSNTVVPAEAAKYASDIRSCALTGRYGKALERAERFWPIAGAAMVAELVKNRKAAATALGGDMVAADAVDIAQVVQSGSAMMSVQALLPKPTPVLTEELLWGLRRIFDIVSETNIDAAPYVSVVAMRRLAKPWEALKLALLVARQTHDALISSTDMGLAGDVLFSDMEDARTAIMNIRHPHFDPDRLVAHLASFTEISAAIVKEVEILRTSRWGQRLLKDRAAVGEVMETFMEKAPKEIAGALPTHKAGYSGGPRVPDFSRPVDPDRIDRALRYAKVISRTRLLAGPGSFGAKHQDALDEACLYVRSYTEDLLKELRTAEGPRRENVEHQFQLVLELTQLLFDVSEADFLRRRGKAAGAQCLAA</sequence>
<reference evidence="1 2" key="1">
    <citation type="journal article" date="2019" name="Int. J. Syst. Evol. Microbiol.">
        <title>The Global Catalogue of Microorganisms (GCM) 10K type strain sequencing project: providing services to taxonomists for standard genome sequencing and annotation.</title>
        <authorList>
            <consortium name="The Broad Institute Genomics Platform"/>
            <consortium name="The Broad Institute Genome Sequencing Center for Infectious Disease"/>
            <person name="Wu L."/>
            <person name="Ma J."/>
        </authorList>
    </citation>
    <scope>NUCLEOTIDE SEQUENCE [LARGE SCALE GENOMIC DNA]</scope>
    <source>
        <strain evidence="1 2">JCM 15089</strain>
    </source>
</reference>
<accession>A0ABN1EIN3</accession>
<evidence type="ECO:0000313" key="1">
    <source>
        <dbReference type="EMBL" id="GAA0566585.1"/>
    </source>
</evidence>
<protein>
    <submittedName>
        <fullName evidence="1">Uncharacterized protein</fullName>
    </submittedName>
</protein>
<gene>
    <name evidence="1" type="ORF">GCM10008942_13790</name>
</gene>
<comment type="caution">
    <text evidence="1">The sequence shown here is derived from an EMBL/GenBank/DDBJ whole genome shotgun (WGS) entry which is preliminary data.</text>
</comment>
<dbReference type="Proteomes" id="UP001499951">
    <property type="component" value="Unassembled WGS sequence"/>
</dbReference>